<dbReference type="RefSeq" id="WP_194114752.1">
    <property type="nucleotide sequence ID" value="NZ_JADFUA010000001.1"/>
</dbReference>
<protein>
    <recommendedName>
        <fullName evidence="3">WD40 repeat domain-containing protein</fullName>
    </recommendedName>
</protein>
<dbReference type="SUPFAM" id="SSF50969">
    <property type="entry name" value="YVTN repeat-like/Quinoprotein amine dehydrogenase"/>
    <property type="match status" value="1"/>
</dbReference>
<evidence type="ECO:0008006" key="3">
    <source>
        <dbReference type="Google" id="ProtNLM"/>
    </source>
</evidence>
<comment type="caution">
    <text evidence="1">The sequence shown here is derived from an EMBL/GenBank/DDBJ whole genome shotgun (WGS) entry which is preliminary data.</text>
</comment>
<dbReference type="Gene3D" id="2.130.10.10">
    <property type="entry name" value="YVTN repeat-like/Quinoprotein amine dehydrogenase"/>
    <property type="match status" value="1"/>
</dbReference>
<dbReference type="Proteomes" id="UP000604481">
    <property type="component" value="Unassembled WGS sequence"/>
</dbReference>
<dbReference type="EMBL" id="JADFUA010000001">
    <property type="protein sequence ID" value="MBE9608256.1"/>
    <property type="molecule type" value="Genomic_DNA"/>
</dbReference>
<keyword evidence="2" id="KW-1185">Reference proteome</keyword>
<dbReference type="InterPro" id="IPR011044">
    <property type="entry name" value="Quino_amine_DH_bsu"/>
</dbReference>
<accession>A0A8J7FPL5</accession>
<evidence type="ECO:0000313" key="1">
    <source>
        <dbReference type="EMBL" id="MBE9608256.1"/>
    </source>
</evidence>
<gene>
    <name evidence="1" type="ORF">INR99_02735</name>
</gene>
<name>A0A8J7FPL5_9NEIS</name>
<proteinExistence type="predicted"/>
<reference evidence="1 2" key="1">
    <citation type="submission" date="2020-10" db="EMBL/GenBank/DDBJ databases">
        <title>The genome sequence of Chitinilyticum litopenaei 4Y14.</title>
        <authorList>
            <person name="Liu Y."/>
        </authorList>
    </citation>
    <scope>NUCLEOTIDE SEQUENCE [LARGE SCALE GENOMIC DNA]</scope>
    <source>
        <strain evidence="1 2">4Y14</strain>
    </source>
</reference>
<dbReference type="AlphaFoldDB" id="A0A8J7FPL5"/>
<sequence length="469" mass="50703">MPIAHPEQKLAMARHRQAMTLQLNDSARQNWQRLAQAWGAAINDYVRIGNDYGWDVAGEQPELPGMQPLYPALLEALRAANAAGDAAIRQLREDWPPSPDLYAGLLEGNAQAISQLAVLADGSVLARIGASYETPRCVRLRQGQCEQLDSALLGFGLSGDGRLLALASVEGIAIHAGWQGERLAMLAWPTGAEGLPYGLALAENPRNFEIEALQPFPDGQRVLLACRSGVYVLAAGGATRLHPDAGRLHELARDSGSKRSGSKRSGMPLEIDLDMVHAALSPDGQWIAAGDQCSVHVLFDAALKPVGHIGPHSEYPDYALFAADSRQVLLNACHFYSGCSIGVNREHWIGLDTDYYDDAHPAITTLQEGARVYAAISRAGEYIVGDAHGYLRAFGHDGTPHWTHFVGSTISSMALSGDGKTLAVGSYGGAISLIALNSGERDAWQIGTGPHRERERWLFWQQEATPLRW</sequence>
<dbReference type="InterPro" id="IPR015943">
    <property type="entry name" value="WD40/YVTN_repeat-like_dom_sf"/>
</dbReference>
<evidence type="ECO:0000313" key="2">
    <source>
        <dbReference type="Proteomes" id="UP000604481"/>
    </source>
</evidence>
<organism evidence="1 2">
    <name type="scientific">Chitinilyticum piscinae</name>
    <dbReference type="NCBI Taxonomy" id="2866724"/>
    <lineage>
        <taxon>Bacteria</taxon>
        <taxon>Pseudomonadati</taxon>
        <taxon>Pseudomonadota</taxon>
        <taxon>Betaproteobacteria</taxon>
        <taxon>Neisseriales</taxon>
        <taxon>Chitinibacteraceae</taxon>
        <taxon>Chitinilyticum</taxon>
    </lineage>
</organism>